<dbReference type="RefSeq" id="WP_280141178.1">
    <property type="nucleotide sequence ID" value="NZ_FODV01000007.1"/>
</dbReference>
<dbReference type="AlphaFoldDB" id="A0A1H8TJ80"/>
<dbReference type="Proteomes" id="UP000199126">
    <property type="component" value="Unassembled WGS sequence"/>
</dbReference>
<sequence>MADLRLVVGPQELTATWSDSNPTVRSAIADALPITADATR</sequence>
<reference evidence="2" key="1">
    <citation type="submission" date="2016-10" db="EMBL/GenBank/DDBJ databases">
        <authorList>
            <person name="Varghese N."/>
            <person name="Submissions S."/>
        </authorList>
    </citation>
    <scope>NUCLEOTIDE SEQUENCE [LARGE SCALE GENOMIC DNA]</scope>
    <source>
        <strain evidence="2">CGMCC 1.10121</strain>
    </source>
</reference>
<name>A0A1H8TJ80_9EURY</name>
<proteinExistence type="predicted"/>
<accession>A0A1H8TJ80</accession>
<organism evidence="1 2">
    <name type="scientific">Halogranum amylolyticum</name>
    <dbReference type="NCBI Taxonomy" id="660520"/>
    <lineage>
        <taxon>Archaea</taxon>
        <taxon>Methanobacteriati</taxon>
        <taxon>Methanobacteriota</taxon>
        <taxon>Stenosarchaea group</taxon>
        <taxon>Halobacteria</taxon>
        <taxon>Halobacteriales</taxon>
        <taxon>Haloferacaceae</taxon>
    </lineage>
</organism>
<keyword evidence="2" id="KW-1185">Reference proteome</keyword>
<evidence type="ECO:0000313" key="1">
    <source>
        <dbReference type="EMBL" id="SEO90927.1"/>
    </source>
</evidence>
<protein>
    <submittedName>
        <fullName evidence="1">Uncharacterized protein</fullName>
    </submittedName>
</protein>
<gene>
    <name evidence="1" type="ORF">SAMN04487948_10797</name>
</gene>
<dbReference type="EMBL" id="FODV01000007">
    <property type="protein sequence ID" value="SEO90927.1"/>
    <property type="molecule type" value="Genomic_DNA"/>
</dbReference>
<evidence type="ECO:0000313" key="2">
    <source>
        <dbReference type="Proteomes" id="UP000199126"/>
    </source>
</evidence>